<gene>
    <name evidence="2" type="ORF">EC973_004606</name>
</gene>
<dbReference type="EMBL" id="JABAYA010000026">
    <property type="protein sequence ID" value="KAF7729350.1"/>
    <property type="molecule type" value="Genomic_DNA"/>
</dbReference>
<dbReference type="InterPro" id="IPR011022">
    <property type="entry name" value="Arrestin_C-like"/>
</dbReference>
<evidence type="ECO:0000313" key="2">
    <source>
        <dbReference type="EMBL" id="KAF7729350.1"/>
    </source>
</evidence>
<sequence>MLAAPPNTAVELSVVLLPEFGWTIQGQPVYGPGSVFQGFVQLDLKQPIMADRIRLVFHASESTFERGYHEQFFGTQRVLWDSKANGTLLEEPSNRFYFTIQMPLVQFPPSMQTEQYRCAFRLTAHLDLPGNQSIQEQKPVLYMPFIETCLLKTPLELRDTKHDTTAMFKVNALDYVPGDRISGTLVLDKETAKVTMKLLQVSTLLNGNQRSIKLISSNVYKLNTKRTEIVLELPQNITPSFSYGRIMTIAYKLRIQVEQKGAFRPKYSSFELPITVGTLGYGIRASDELQLYTSFRSVFDAKGTASGPVLPVPRFMRCIEYEESLPVYEPERLPSYETSISC</sequence>
<dbReference type="InterPro" id="IPR050357">
    <property type="entry name" value="Arrestin_domain-protein"/>
</dbReference>
<dbReference type="Gene3D" id="2.60.40.640">
    <property type="match status" value="2"/>
</dbReference>
<proteinExistence type="predicted"/>
<protein>
    <recommendedName>
        <fullName evidence="1">Arrestin C-terminal-like domain-containing protein</fullName>
    </recommendedName>
</protein>
<organism evidence="2 3">
    <name type="scientific">Apophysomyces ossiformis</name>
    <dbReference type="NCBI Taxonomy" id="679940"/>
    <lineage>
        <taxon>Eukaryota</taxon>
        <taxon>Fungi</taxon>
        <taxon>Fungi incertae sedis</taxon>
        <taxon>Mucoromycota</taxon>
        <taxon>Mucoromycotina</taxon>
        <taxon>Mucoromycetes</taxon>
        <taxon>Mucorales</taxon>
        <taxon>Mucorineae</taxon>
        <taxon>Mucoraceae</taxon>
        <taxon>Apophysomyces</taxon>
    </lineage>
</organism>
<accession>A0A8H7ET70</accession>
<dbReference type="GO" id="GO:0005737">
    <property type="term" value="C:cytoplasm"/>
    <property type="evidence" value="ECO:0007669"/>
    <property type="project" value="TreeGrafter"/>
</dbReference>
<keyword evidence="3" id="KW-1185">Reference proteome</keyword>
<dbReference type="OrthoDB" id="2333384at2759"/>
<dbReference type="PANTHER" id="PTHR11188:SF17">
    <property type="entry name" value="FI21816P1"/>
    <property type="match status" value="1"/>
</dbReference>
<evidence type="ECO:0000259" key="1">
    <source>
        <dbReference type="Pfam" id="PF02752"/>
    </source>
</evidence>
<reference evidence="2" key="1">
    <citation type="submission" date="2020-01" db="EMBL/GenBank/DDBJ databases">
        <title>Genome Sequencing of Three Apophysomyces-Like Fungal Strains Confirms a Novel Fungal Genus in the Mucoromycota with divergent Burkholderia-like Endosymbiotic Bacteria.</title>
        <authorList>
            <person name="Stajich J.E."/>
            <person name="Macias A.M."/>
            <person name="Carter-House D."/>
            <person name="Lovett B."/>
            <person name="Kasson L.R."/>
            <person name="Berry K."/>
            <person name="Grigoriev I."/>
            <person name="Chang Y."/>
            <person name="Spatafora J."/>
            <person name="Kasson M.T."/>
        </authorList>
    </citation>
    <scope>NUCLEOTIDE SEQUENCE</scope>
    <source>
        <strain evidence="2">NRRL A-21654</strain>
    </source>
</reference>
<dbReference type="GO" id="GO:0015031">
    <property type="term" value="P:protein transport"/>
    <property type="evidence" value="ECO:0007669"/>
    <property type="project" value="TreeGrafter"/>
</dbReference>
<dbReference type="Proteomes" id="UP000605846">
    <property type="component" value="Unassembled WGS sequence"/>
</dbReference>
<dbReference type="InterPro" id="IPR014752">
    <property type="entry name" value="Arrestin-like_C"/>
</dbReference>
<dbReference type="SUPFAM" id="SSF81296">
    <property type="entry name" value="E set domains"/>
    <property type="match status" value="1"/>
</dbReference>
<name>A0A8H7ET70_9FUNG</name>
<dbReference type="AlphaFoldDB" id="A0A8H7ET70"/>
<dbReference type="InterPro" id="IPR014756">
    <property type="entry name" value="Ig_E-set"/>
</dbReference>
<comment type="caution">
    <text evidence="2">The sequence shown here is derived from an EMBL/GenBank/DDBJ whole genome shotgun (WGS) entry which is preliminary data.</text>
</comment>
<dbReference type="Pfam" id="PF02752">
    <property type="entry name" value="Arrestin_C"/>
    <property type="match status" value="1"/>
</dbReference>
<evidence type="ECO:0000313" key="3">
    <source>
        <dbReference type="Proteomes" id="UP000605846"/>
    </source>
</evidence>
<dbReference type="PANTHER" id="PTHR11188">
    <property type="entry name" value="ARRESTIN DOMAIN CONTAINING PROTEIN"/>
    <property type="match status" value="1"/>
</dbReference>
<feature type="domain" description="Arrestin C-terminal-like" evidence="1">
    <location>
        <begin position="169"/>
        <end position="279"/>
    </location>
</feature>